<keyword evidence="3" id="KW-1185">Reference proteome</keyword>
<evidence type="ECO:0000313" key="1">
    <source>
        <dbReference type="EMBL" id="CAF1049194.1"/>
    </source>
</evidence>
<evidence type="ECO:0000313" key="2">
    <source>
        <dbReference type="EMBL" id="CAF1141728.1"/>
    </source>
</evidence>
<comment type="caution">
    <text evidence="1">The sequence shown here is derived from an EMBL/GenBank/DDBJ whole genome shotgun (WGS) entry which is preliminary data.</text>
</comment>
<gene>
    <name evidence="2" type="ORF">BJG266_LOCUS23584</name>
    <name evidence="1" type="ORF">QVE165_LOCUS17515</name>
</gene>
<protein>
    <submittedName>
        <fullName evidence="1">Uncharacterized protein</fullName>
    </submittedName>
</protein>
<evidence type="ECO:0000313" key="3">
    <source>
        <dbReference type="Proteomes" id="UP000663832"/>
    </source>
</evidence>
<dbReference type="Proteomes" id="UP000663832">
    <property type="component" value="Unassembled WGS sequence"/>
</dbReference>
<dbReference type="EMBL" id="CAJNOI010000159">
    <property type="protein sequence ID" value="CAF1141728.1"/>
    <property type="molecule type" value="Genomic_DNA"/>
</dbReference>
<dbReference type="Proteomes" id="UP000663877">
    <property type="component" value="Unassembled WGS sequence"/>
</dbReference>
<name>A0A814KCB0_9BILA</name>
<dbReference type="EMBL" id="CAJNOM010000101">
    <property type="protein sequence ID" value="CAF1049194.1"/>
    <property type="molecule type" value="Genomic_DNA"/>
</dbReference>
<accession>A0A814KCB0</accession>
<organism evidence="1 3">
    <name type="scientific">Adineta steineri</name>
    <dbReference type="NCBI Taxonomy" id="433720"/>
    <lineage>
        <taxon>Eukaryota</taxon>
        <taxon>Metazoa</taxon>
        <taxon>Spiralia</taxon>
        <taxon>Gnathifera</taxon>
        <taxon>Rotifera</taxon>
        <taxon>Eurotatoria</taxon>
        <taxon>Bdelloidea</taxon>
        <taxon>Adinetida</taxon>
        <taxon>Adinetidae</taxon>
        <taxon>Adineta</taxon>
    </lineage>
</organism>
<sequence>MTFFSMGWKARFYRTWSVQALFKLVAIPVLIFEAHIHLGTRPISVVSNSSSLTKKYILAQTNKDHQQISIQNTSNTNKDAYDRLGAAYAARAARARAHAYTTQYRDDADAYDAYARAYYADAVDRDGNSL</sequence>
<dbReference type="AlphaFoldDB" id="A0A814KCB0"/>
<reference evidence="1" key="1">
    <citation type="submission" date="2021-02" db="EMBL/GenBank/DDBJ databases">
        <authorList>
            <person name="Nowell W R."/>
        </authorList>
    </citation>
    <scope>NUCLEOTIDE SEQUENCE</scope>
</reference>
<proteinExistence type="predicted"/>